<proteinExistence type="predicted"/>
<reference evidence="2 3" key="1">
    <citation type="submission" date="2022-05" db="EMBL/GenBank/DDBJ databases">
        <authorList>
            <consortium name="Genoscope - CEA"/>
            <person name="William W."/>
        </authorList>
    </citation>
    <scope>NUCLEOTIDE SEQUENCE [LARGE SCALE GENOMIC DNA]</scope>
</reference>
<dbReference type="Proteomes" id="UP001159427">
    <property type="component" value="Unassembled WGS sequence"/>
</dbReference>
<accession>A0ABN8M4P6</accession>
<dbReference type="EMBL" id="CALNXI010000306">
    <property type="protein sequence ID" value="CAH3024495.1"/>
    <property type="molecule type" value="Genomic_DNA"/>
</dbReference>
<dbReference type="PANTHER" id="PTHR36981">
    <property type="entry name" value="ZGC:195170"/>
    <property type="match status" value="1"/>
</dbReference>
<gene>
    <name evidence="2" type="ORF">PEVE_00023067</name>
</gene>
<feature type="compositionally biased region" description="Acidic residues" evidence="1">
    <location>
        <begin position="38"/>
        <end position="48"/>
    </location>
</feature>
<comment type="caution">
    <text evidence="2">The sequence shown here is derived from an EMBL/GenBank/DDBJ whole genome shotgun (WGS) entry which is preliminary data.</text>
</comment>
<feature type="region of interest" description="Disordered" evidence="1">
    <location>
        <begin position="1"/>
        <end position="48"/>
    </location>
</feature>
<evidence type="ECO:0000313" key="2">
    <source>
        <dbReference type="EMBL" id="CAH3024495.1"/>
    </source>
</evidence>
<organism evidence="2 3">
    <name type="scientific">Porites evermanni</name>
    <dbReference type="NCBI Taxonomy" id="104178"/>
    <lineage>
        <taxon>Eukaryota</taxon>
        <taxon>Metazoa</taxon>
        <taxon>Cnidaria</taxon>
        <taxon>Anthozoa</taxon>
        <taxon>Hexacorallia</taxon>
        <taxon>Scleractinia</taxon>
        <taxon>Fungiina</taxon>
        <taxon>Poritidae</taxon>
        <taxon>Porites</taxon>
    </lineage>
</organism>
<protein>
    <submittedName>
        <fullName evidence="2">Uncharacterized protein</fullName>
    </submittedName>
</protein>
<dbReference type="PANTHER" id="PTHR36981:SF1">
    <property type="entry name" value="P2X PURINORECEPTOR 7 INTRACELLULAR DOMAIN-CONTAINING PROTEIN"/>
    <property type="match status" value="1"/>
</dbReference>
<evidence type="ECO:0000313" key="3">
    <source>
        <dbReference type="Proteomes" id="UP001159427"/>
    </source>
</evidence>
<evidence type="ECO:0000256" key="1">
    <source>
        <dbReference type="SAM" id="MobiDB-lite"/>
    </source>
</evidence>
<name>A0ABN8M4P6_9CNID</name>
<keyword evidence="3" id="KW-1185">Reference proteome</keyword>
<feature type="compositionally biased region" description="Polar residues" evidence="1">
    <location>
        <begin position="1"/>
        <end position="17"/>
    </location>
</feature>
<sequence length="227" mass="26242">MSSLEDSPSETESSQFGSEDEKIEIEGTDGVSNRFEDDSLEPYADEPLADEEWLENYRREQAENAELEKELTKPFRVTFCTFCFKRRCTCGKCEGDLLTNISECYCCKELEGCVESLTSEIVLEDLEEGQELCCVTEHPGFRPVCLEKWSLRLAGGKYRTKQREYYKKTGSEERYLRSIAYREFTRLVHGYLGKRRIPLPACAYTAIRKAFPSKEDEPMTGFQLDEE</sequence>